<protein>
    <submittedName>
        <fullName evidence="5">AraC family transcriptional regulator</fullName>
    </submittedName>
</protein>
<proteinExistence type="predicted"/>
<dbReference type="PANTHER" id="PTHR43280:SF34">
    <property type="entry name" value="ARAC-FAMILY TRANSCRIPTIONAL REGULATOR"/>
    <property type="match status" value="1"/>
</dbReference>
<dbReference type="GO" id="GO:0003700">
    <property type="term" value="F:DNA-binding transcription factor activity"/>
    <property type="evidence" value="ECO:0007669"/>
    <property type="project" value="InterPro"/>
</dbReference>
<dbReference type="SUPFAM" id="SSF46689">
    <property type="entry name" value="Homeodomain-like"/>
    <property type="match status" value="2"/>
</dbReference>
<dbReference type="PRINTS" id="PR00032">
    <property type="entry name" value="HTHARAC"/>
</dbReference>
<evidence type="ECO:0000313" key="5">
    <source>
        <dbReference type="EMBL" id="RHF84820.1"/>
    </source>
</evidence>
<feature type="domain" description="HTH araC/xylS-type" evidence="4">
    <location>
        <begin position="142"/>
        <end position="240"/>
    </location>
</feature>
<accession>A0A3R6D6Z1</accession>
<evidence type="ECO:0000259" key="4">
    <source>
        <dbReference type="PROSITE" id="PS01124"/>
    </source>
</evidence>
<dbReference type="PANTHER" id="PTHR43280">
    <property type="entry name" value="ARAC-FAMILY TRANSCRIPTIONAL REGULATOR"/>
    <property type="match status" value="1"/>
</dbReference>
<evidence type="ECO:0000313" key="6">
    <source>
        <dbReference type="Proteomes" id="UP000283701"/>
    </source>
</evidence>
<dbReference type="EMBL" id="QRHP01000006">
    <property type="protein sequence ID" value="RHF84820.1"/>
    <property type="molecule type" value="Genomic_DNA"/>
</dbReference>
<reference evidence="5 6" key="1">
    <citation type="submission" date="2018-08" db="EMBL/GenBank/DDBJ databases">
        <title>A genome reference for cultivated species of the human gut microbiota.</title>
        <authorList>
            <person name="Zou Y."/>
            <person name="Xue W."/>
            <person name="Luo G."/>
        </authorList>
    </citation>
    <scope>NUCLEOTIDE SEQUENCE [LARGE SCALE GENOMIC DNA]</scope>
    <source>
        <strain evidence="5 6">AM23-23AC</strain>
    </source>
</reference>
<dbReference type="InterPro" id="IPR020449">
    <property type="entry name" value="Tscrpt_reg_AraC-type_HTH"/>
</dbReference>
<dbReference type="GO" id="GO:0043565">
    <property type="term" value="F:sequence-specific DNA binding"/>
    <property type="evidence" value="ECO:0007669"/>
    <property type="project" value="InterPro"/>
</dbReference>
<dbReference type="PROSITE" id="PS01124">
    <property type="entry name" value="HTH_ARAC_FAMILY_2"/>
    <property type="match status" value="1"/>
</dbReference>
<dbReference type="InterPro" id="IPR009057">
    <property type="entry name" value="Homeodomain-like_sf"/>
</dbReference>
<evidence type="ECO:0000256" key="3">
    <source>
        <dbReference type="ARBA" id="ARBA00023163"/>
    </source>
</evidence>
<dbReference type="RefSeq" id="WP_118202911.1">
    <property type="nucleotide sequence ID" value="NZ_QRHP01000006.1"/>
</dbReference>
<evidence type="ECO:0000256" key="2">
    <source>
        <dbReference type="ARBA" id="ARBA00023125"/>
    </source>
</evidence>
<dbReference type="Gene3D" id="1.10.10.60">
    <property type="entry name" value="Homeodomain-like"/>
    <property type="match status" value="2"/>
</dbReference>
<evidence type="ECO:0000256" key="1">
    <source>
        <dbReference type="ARBA" id="ARBA00023015"/>
    </source>
</evidence>
<sequence>MDLSKEWYRSEFVNQEMLEQHRVIETEYTFYDAIANGNIEYVQDNCINQTFTNPDGMGKLSEDKLQNIRYHFVVTTAMITRYCVHAGMEQEQAYSLSDFYILKMDKCRTIDQISRLHDTMCLDFCSRMNELKRRQILSKPIVLCLNYIYSHIHYRITIKELAEYLSLSESYLSKLFLKEMGIPLSHYITDLKIEKAKNLLQYSDYSIVEIANYFSFASQSHFIQVFQKKTGITPYKYRIMYFRTNWEAPKKSES</sequence>
<gene>
    <name evidence="5" type="ORF">DW654_07540</name>
</gene>
<dbReference type="SMART" id="SM00342">
    <property type="entry name" value="HTH_ARAC"/>
    <property type="match status" value="1"/>
</dbReference>
<comment type="caution">
    <text evidence="5">The sequence shown here is derived from an EMBL/GenBank/DDBJ whole genome shotgun (WGS) entry which is preliminary data.</text>
</comment>
<organism evidence="5 6">
    <name type="scientific">Roseburia inulinivorans</name>
    <dbReference type="NCBI Taxonomy" id="360807"/>
    <lineage>
        <taxon>Bacteria</taxon>
        <taxon>Bacillati</taxon>
        <taxon>Bacillota</taxon>
        <taxon>Clostridia</taxon>
        <taxon>Lachnospirales</taxon>
        <taxon>Lachnospiraceae</taxon>
        <taxon>Roseburia</taxon>
    </lineage>
</organism>
<dbReference type="Pfam" id="PF12833">
    <property type="entry name" value="HTH_18"/>
    <property type="match status" value="1"/>
</dbReference>
<dbReference type="AlphaFoldDB" id="A0A3R6D6Z1"/>
<keyword evidence="3" id="KW-0804">Transcription</keyword>
<name>A0A3R6D6Z1_9FIRM</name>
<keyword evidence="2" id="KW-0238">DNA-binding</keyword>
<keyword evidence="1" id="KW-0805">Transcription regulation</keyword>
<dbReference type="Proteomes" id="UP000283701">
    <property type="component" value="Unassembled WGS sequence"/>
</dbReference>
<dbReference type="InterPro" id="IPR018060">
    <property type="entry name" value="HTH_AraC"/>
</dbReference>